<dbReference type="Pfam" id="PF00528">
    <property type="entry name" value="BPD_transp_1"/>
    <property type="match status" value="1"/>
</dbReference>
<reference evidence="9 10" key="1">
    <citation type="journal article" date="2019" name="Nat. Microbiol.">
        <title>Mediterranean grassland soil C-N compound turnover is dependent on rainfall and depth, and is mediated by genomically divergent microorganisms.</title>
        <authorList>
            <person name="Diamond S."/>
            <person name="Andeer P.F."/>
            <person name="Li Z."/>
            <person name="Crits-Christoph A."/>
            <person name="Burstein D."/>
            <person name="Anantharaman K."/>
            <person name="Lane K.R."/>
            <person name="Thomas B.C."/>
            <person name="Pan C."/>
            <person name="Northen T.R."/>
            <person name="Banfield J.F."/>
        </authorList>
    </citation>
    <scope>NUCLEOTIDE SEQUENCE [LARGE SCALE GENOMIC DNA]</scope>
    <source>
        <strain evidence="9">NP_6</strain>
    </source>
</reference>
<dbReference type="InterPro" id="IPR035906">
    <property type="entry name" value="MetI-like_sf"/>
</dbReference>
<name>A0A537J9T3_9BACT</name>
<evidence type="ECO:0000256" key="2">
    <source>
        <dbReference type="ARBA" id="ARBA00022448"/>
    </source>
</evidence>
<dbReference type="SUPFAM" id="SSF161098">
    <property type="entry name" value="MetI-like"/>
    <property type="match status" value="1"/>
</dbReference>
<evidence type="ECO:0000313" key="10">
    <source>
        <dbReference type="Proteomes" id="UP000318093"/>
    </source>
</evidence>
<feature type="domain" description="ABC transmembrane type-1" evidence="8">
    <location>
        <begin position="92"/>
        <end position="293"/>
    </location>
</feature>
<feature type="transmembrane region" description="Helical" evidence="7">
    <location>
        <begin position="270"/>
        <end position="296"/>
    </location>
</feature>
<comment type="subcellular location">
    <subcellularLocation>
        <location evidence="1 7">Cell membrane</location>
        <topology evidence="1 7">Multi-pass membrane protein</topology>
    </subcellularLocation>
</comment>
<dbReference type="PANTHER" id="PTHR43163">
    <property type="entry name" value="DIPEPTIDE TRANSPORT SYSTEM PERMEASE PROTEIN DPPB-RELATED"/>
    <property type="match status" value="1"/>
</dbReference>
<evidence type="ECO:0000256" key="3">
    <source>
        <dbReference type="ARBA" id="ARBA00022475"/>
    </source>
</evidence>
<dbReference type="AlphaFoldDB" id="A0A537J9T3"/>
<dbReference type="EMBL" id="VBAN01000268">
    <property type="protein sequence ID" value="TMI80304.1"/>
    <property type="molecule type" value="Genomic_DNA"/>
</dbReference>
<keyword evidence="3" id="KW-1003">Cell membrane</keyword>
<comment type="similarity">
    <text evidence="7">Belongs to the binding-protein-dependent transport system permease family.</text>
</comment>
<evidence type="ECO:0000256" key="5">
    <source>
        <dbReference type="ARBA" id="ARBA00022989"/>
    </source>
</evidence>
<dbReference type="PANTHER" id="PTHR43163:SF6">
    <property type="entry name" value="DIPEPTIDE TRANSPORT SYSTEM PERMEASE PROTEIN DPPB-RELATED"/>
    <property type="match status" value="1"/>
</dbReference>
<dbReference type="GO" id="GO:0055085">
    <property type="term" value="P:transmembrane transport"/>
    <property type="evidence" value="ECO:0007669"/>
    <property type="project" value="InterPro"/>
</dbReference>
<evidence type="ECO:0000259" key="8">
    <source>
        <dbReference type="PROSITE" id="PS50928"/>
    </source>
</evidence>
<sequence length="303" mass="32231">MSARLLATVPVVVGVTFAVFAMLFLVPGDPVKMMLSEFQTNPEQIARMRAQLHLDEPFYRQYGRFVWGAAHGNLGESIRDRRAVTAEITEVLPATVQLATGALAFAALLGITLGIVAAIRQNSWWDLGSTAVALAGVSMPSFWLGLLLIFVFSLHLGWLPAAGGGGAAHLIMPVVALGLGAAAIIARLTRSSMLEVLRLEYMTTARAKGLAGPGIVLRHGLPNALIPIVTIFGLQFGSLLAGTVIIETVFGRPGIGRLLVNAILDKDFPLVQGVVLFVAVGYVLINLAVDVIYAAIDPRIRYG</sequence>
<gene>
    <name evidence="9" type="ORF">E6H03_08615</name>
</gene>
<dbReference type="PROSITE" id="PS50928">
    <property type="entry name" value="ABC_TM1"/>
    <property type="match status" value="1"/>
</dbReference>
<dbReference type="InterPro" id="IPR045621">
    <property type="entry name" value="BPD_transp_1_N"/>
</dbReference>
<feature type="transmembrane region" description="Helical" evidence="7">
    <location>
        <begin position="131"/>
        <end position="158"/>
    </location>
</feature>
<keyword evidence="5 7" id="KW-1133">Transmembrane helix</keyword>
<dbReference type="InterPro" id="IPR000515">
    <property type="entry name" value="MetI-like"/>
</dbReference>
<feature type="transmembrane region" description="Helical" evidence="7">
    <location>
        <begin position="98"/>
        <end position="119"/>
    </location>
</feature>
<keyword evidence="2 7" id="KW-0813">Transport</keyword>
<keyword evidence="4 7" id="KW-0812">Transmembrane</keyword>
<dbReference type="Gene3D" id="1.10.3720.10">
    <property type="entry name" value="MetI-like"/>
    <property type="match status" value="1"/>
</dbReference>
<feature type="transmembrane region" description="Helical" evidence="7">
    <location>
        <begin position="5"/>
        <end position="26"/>
    </location>
</feature>
<dbReference type="Pfam" id="PF19300">
    <property type="entry name" value="BPD_transp_1_N"/>
    <property type="match status" value="1"/>
</dbReference>
<feature type="transmembrane region" description="Helical" evidence="7">
    <location>
        <begin position="224"/>
        <end position="250"/>
    </location>
</feature>
<feature type="transmembrane region" description="Helical" evidence="7">
    <location>
        <begin position="170"/>
        <end position="189"/>
    </location>
</feature>
<proteinExistence type="inferred from homology"/>
<evidence type="ECO:0000313" key="9">
    <source>
        <dbReference type="EMBL" id="TMI80304.1"/>
    </source>
</evidence>
<protein>
    <submittedName>
        <fullName evidence="9">ABC transporter permease</fullName>
    </submittedName>
</protein>
<dbReference type="Proteomes" id="UP000318093">
    <property type="component" value="Unassembled WGS sequence"/>
</dbReference>
<dbReference type="GO" id="GO:0005886">
    <property type="term" value="C:plasma membrane"/>
    <property type="evidence" value="ECO:0007669"/>
    <property type="project" value="UniProtKB-SubCell"/>
</dbReference>
<accession>A0A537J9T3</accession>
<evidence type="ECO:0000256" key="4">
    <source>
        <dbReference type="ARBA" id="ARBA00022692"/>
    </source>
</evidence>
<evidence type="ECO:0000256" key="1">
    <source>
        <dbReference type="ARBA" id="ARBA00004651"/>
    </source>
</evidence>
<comment type="caution">
    <text evidence="9">The sequence shown here is derived from an EMBL/GenBank/DDBJ whole genome shotgun (WGS) entry which is preliminary data.</text>
</comment>
<organism evidence="9 10">
    <name type="scientific">Candidatus Segetimicrobium genomatis</name>
    <dbReference type="NCBI Taxonomy" id="2569760"/>
    <lineage>
        <taxon>Bacteria</taxon>
        <taxon>Bacillati</taxon>
        <taxon>Candidatus Sysuimicrobiota</taxon>
        <taxon>Candidatus Sysuimicrobiia</taxon>
        <taxon>Candidatus Sysuimicrobiales</taxon>
        <taxon>Candidatus Segetimicrobiaceae</taxon>
        <taxon>Candidatus Segetimicrobium</taxon>
    </lineage>
</organism>
<keyword evidence="6 7" id="KW-0472">Membrane</keyword>
<evidence type="ECO:0000256" key="7">
    <source>
        <dbReference type="RuleBase" id="RU363032"/>
    </source>
</evidence>
<dbReference type="CDD" id="cd06261">
    <property type="entry name" value="TM_PBP2"/>
    <property type="match status" value="1"/>
</dbReference>
<evidence type="ECO:0000256" key="6">
    <source>
        <dbReference type="ARBA" id="ARBA00023136"/>
    </source>
</evidence>